<name>A0ABU0NHU6_STRRH</name>
<dbReference type="EMBL" id="JAUSWV010000002">
    <property type="protein sequence ID" value="MDQ0578688.1"/>
    <property type="molecule type" value="Genomic_DNA"/>
</dbReference>
<comment type="caution">
    <text evidence="7">The sequence shown here is derived from an EMBL/GenBank/DDBJ whole genome shotgun (WGS) entry which is preliminary data.</text>
</comment>
<dbReference type="PANTHER" id="PTHR30055:SF238">
    <property type="entry name" value="MYCOFACTOCIN BIOSYNTHESIS TRANSCRIPTIONAL REGULATOR MFTR-RELATED"/>
    <property type="match status" value="1"/>
</dbReference>
<evidence type="ECO:0000313" key="8">
    <source>
        <dbReference type="Proteomes" id="UP001230654"/>
    </source>
</evidence>
<dbReference type="RefSeq" id="WP_307161271.1">
    <property type="nucleotide sequence ID" value="NZ_JAUSWV010000002.1"/>
</dbReference>
<dbReference type="InterPro" id="IPR050109">
    <property type="entry name" value="HTH-type_TetR-like_transc_reg"/>
</dbReference>
<keyword evidence="3" id="KW-0804">Transcription</keyword>
<feature type="DNA-binding region" description="H-T-H motif" evidence="4">
    <location>
        <begin position="29"/>
        <end position="48"/>
    </location>
</feature>
<dbReference type="Gene3D" id="1.10.357.10">
    <property type="entry name" value="Tetracycline Repressor, domain 2"/>
    <property type="match status" value="1"/>
</dbReference>
<dbReference type="InterPro" id="IPR023772">
    <property type="entry name" value="DNA-bd_HTH_TetR-type_CS"/>
</dbReference>
<evidence type="ECO:0000313" key="7">
    <source>
        <dbReference type="EMBL" id="MDQ0578688.1"/>
    </source>
</evidence>
<feature type="region of interest" description="Disordered" evidence="5">
    <location>
        <begin position="186"/>
        <end position="207"/>
    </location>
</feature>
<accession>A0ABU0NHU6</accession>
<evidence type="ECO:0000256" key="2">
    <source>
        <dbReference type="ARBA" id="ARBA00023125"/>
    </source>
</evidence>
<dbReference type="PROSITE" id="PS50977">
    <property type="entry name" value="HTH_TETR_2"/>
    <property type="match status" value="1"/>
</dbReference>
<dbReference type="InterPro" id="IPR009057">
    <property type="entry name" value="Homeodomain-like_sf"/>
</dbReference>
<evidence type="ECO:0000259" key="6">
    <source>
        <dbReference type="PROSITE" id="PS50977"/>
    </source>
</evidence>
<evidence type="ECO:0000256" key="1">
    <source>
        <dbReference type="ARBA" id="ARBA00023015"/>
    </source>
</evidence>
<evidence type="ECO:0000256" key="3">
    <source>
        <dbReference type="ARBA" id="ARBA00023163"/>
    </source>
</evidence>
<dbReference type="Pfam" id="PF17754">
    <property type="entry name" value="TetR_C_14"/>
    <property type="match status" value="1"/>
</dbReference>
<dbReference type="SUPFAM" id="SSF46689">
    <property type="entry name" value="Homeodomain-like"/>
    <property type="match status" value="1"/>
</dbReference>
<proteinExistence type="predicted"/>
<keyword evidence="2 4" id="KW-0238">DNA-binding</keyword>
<dbReference type="PANTHER" id="PTHR30055">
    <property type="entry name" value="HTH-TYPE TRANSCRIPTIONAL REGULATOR RUTR"/>
    <property type="match status" value="1"/>
</dbReference>
<dbReference type="InterPro" id="IPR041347">
    <property type="entry name" value="MftR_C"/>
</dbReference>
<protein>
    <submittedName>
        <fullName evidence="7">AcrR family transcriptional regulator</fullName>
    </submittedName>
</protein>
<feature type="domain" description="HTH tetR-type" evidence="6">
    <location>
        <begin position="6"/>
        <end position="66"/>
    </location>
</feature>
<reference evidence="7 8" key="1">
    <citation type="submission" date="2023-07" db="EMBL/GenBank/DDBJ databases">
        <title>Comparative genomics of wheat-associated soil bacteria to identify genetic determinants of phenazine resistance.</title>
        <authorList>
            <person name="Mouncey N."/>
        </authorList>
    </citation>
    <scope>NUCLEOTIDE SEQUENCE [LARGE SCALE GENOMIC DNA]</scope>
    <source>
        <strain evidence="7 8">B2I6</strain>
    </source>
</reference>
<evidence type="ECO:0000256" key="4">
    <source>
        <dbReference type="PROSITE-ProRule" id="PRU00335"/>
    </source>
</evidence>
<dbReference type="PRINTS" id="PR00455">
    <property type="entry name" value="HTHTETR"/>
</dbReference>
<dbReference type="PROSITE" id="PS01081">
    <property type="entry name" value="HTH_TETR_1"/>
    <property type="match status" value="1"/>
</dbReference>
<evidence type="ECO:0000256" key="5">
    <source>
        <dbReference type="SAM" id="MobiDB-lite"/>
    </source>
</evidence>
<dbReference type="Proteomes" id="UP001230654">
    <property type="component" value="Unassembled WGS sequence"/>
</dbReference>
<gene>
    <name evidence="7" type="ORF">QF030_000866</name>
</gene>
<dbReference type="Pfam" id="PF00440">
    <property type="entry name" value="TetR_N"/>
    <property type="match status" value="1"/>
</dbReference>
<organism evidence="7 8">
    <name type="scientific">Streptomyces rishiriensis</name>
    <dbReference type="NCBI Taxonomy" id="68264"/>
    <lineage>
        <taxon>Bacteria</taxon>
        <taxon>Bacillati</taxon>
        <taxon>Actinomycetota</taxon>
        <taxon>Actinomycetes</taxon>
        <taxon>Kitasatosporales</taxon>
        <taxon>Streptomycetaceae</taxon>
        <taxon>Streptomyces</taxon>
    </lineage>
</organism>
<keyword evidence="1" id="KW-0805">Transcription regulation</keyword>
<keyword evidence="8" id="KW-1185">Reference proteome</keyword>
<sequence length="207" mass="22864">MSRWKPDARGRLEKAALELYNRQGFDATTVAEIATRAEVTERTFYRHFADKREVLFPADNPLTDTLVNATACAPAPLMPLEVITRALTEAAPVFEERKDLVRQRQTVIAANPELQERELAKLAALASTLAHALRERGLETTTAALAAEIGIAAFKVAFERWVNDPDGHALAQHIREALDTARHLTTPPEHVASTDDLSFTDQEEGVA</sequence>
<dbReference type="InterPro" id="IPR001647">
    <property type="entry name" value="HTH_TetR"/>
</dbReference>